<feature type="active site" description="Nucleophile" evidence="15">
    <location>
        <position position="294"/>
    </location>
</feature>
<evidence type="ECO:0000256" key="2">
    <source>
        <dbReference type="ARBA" id="ARBA00001604"/>
    </source>
</evidence>
<evidence type="ECO:0000256" key="6">
    <source>
        <dbReference type="ARBA" id="ARBA00022692"/>
    </source>
</evidence>
<organism evidence="18 19">
    <name type="scientific">Eoetvoesiella caeni</name>
    <dbReference type="NCBI Taxonomy" id="645616"/>
    <lineage>
        <taxon>Bacteria</taxon>
        <taxon>Pseudomonadati</taxon>
        <taxon>Pseudomonadota</taxon>
        <taxon>Betaproteobacteria</taxon>
        <taxon>Burkholderiales</taxon>
        <taxon>Alcaligenaceae</taxon>
        <taxon>Eoetvoesiella</taxon>
    </lineage>
</organism>
<sequence>MNSTSSFLARALLVIPALWACQAQAGITYQLDSVHATNGETVRIKGMLFNDTANSLSWKPPKTLVLQWRAADGHAVRSLAYLDRPSEQINLPVNNFAALSWSAVVPKAVKGLQAINIEGEQALLALDTSPLEKSAVTGTPAMGPVIDAGIPAQQPQPPLPNNVVAATGASIHQGPPPASASLGTAPSAFENFRTAISPYEPIYFDVGTKGGTNARFQISFKYRLSSPSDSRNPGFMDHWYLGYTQTSLWDLEGRSKPFVDSTYNPSLFWHNDTLWQSQDKDWYAGLNAGVEHKSNGKSGADSRSINDAYLQPELNYRFNGGSTLTFAPRIKGYFSKKENPDYADYAGYVDWKLRWAQDNGLILTGLYRQGKQGHNSAQLEAAWPLRRTFLNMNGYLHVQYFKGYGETLLGYNQNSGSQVRVGLSLVP</sequence>
<dbReference type="SUPFAM" id="SSF56931">
    <property type="entry name" value="Outer membrane phospholipase A (OMPLA)"/>
    <property type="match status" value="1"/>
</dbReference>
<comment type="cofactor">
    <cofactor evidence="17">
        <name>Ca(2+)</name>
        <dbReference type="ChEBI" id="CHEBI:29108"/>
    </cofactor>
    <text evidence="17">Binds 1 Ca(2+) ion per monomer. In the dimeric form the Ca(2+) is bound by different amino acids with binding of each Ca(2+) shared with ligands coming from each monomer. The Ca(2+) ion may have a role in catalysis.</text>
</comment>
<comment type="subcellular location">
    <subcellularLocation>
        <location evidence="17">Cell outer membrane</location>
        <topology evidence="17">Multi-pass membrane protein</topology>
    </subcellularLocation>
    <text evidence="17">One of the very few enzymes located there.</text>
</comment>
<feature type="binding site" description="in dimeric form" evidence="16">
    <location>
        <position position="255"/>
    </location>
    <ligand>
        <name>Ca(2+)</name>
        <dbReference type="ChEBI" id="CHEBI:29108"/>
        <label>1</label>
    </ligand>
</feature>
<keyword evidence="13" id="KW-0472">Membrane</keyword>
<keyword evidence="19" id="KW-1185">Reference proteome</keyword>
<comment type="catalytic activity">
    <reaction evidence="2 17">
        <text>a 1,2-diacyl-sn-glycero-3-phosphocholine + H2O = a 1-acyl-sn-glycero-3-phosphocholine + a fatty acid + H(+)</text>
        <dbReference type="Rhea" id="RHEA:15801"/>
        <dbReference type="ChEBI" id="CHEBI:15377"/>
        <dbReference type="ChEBI" id="CHEBI:15378"/>
        <dbReference type="ChEBI" id="CHEBI:28868"/>
        <dbReference type="ChEBI" id="CHEBI:57643"/>
        <dbReference type="ChEBI" id="CHEBI:58168"/>
        <dbReference type="EC" id="3.1.1.4"/>
    </reaction>
</comment>
<dbReference type="InterPro" id="IPR003187">
    <property type="entry name" value="PLipase_A1"/>
</dbReference>
<keyword evidence="10 16" id="KW-0106">Calcium</keyword>
<gene>
    <name evidence="18" type="ORF">DFR37_106165</name>
</gene>
<evidence type="ECO:0000313" key="18">
    <source>
        <dbReference type="EMBL" id="RBP38871.1"/>
    </source>
</evidence>
<comment type="catalytic activity">
    <reaction evidence="1 17">
        <text>a 1,2-diacyl-sn-glycero-3-phosphocholine + H2O = a 2-acyl-sn-glycero-3-phosphocholine + a fatty acid + H(+)</text>
        <dbReference type="Rhea" id="RHEA:18689"/>
        <dbReference type="ChEBI" id="CHEBI:15377"/>
        <dbReference type="ChEBI" id="CHEBI:15378"/>
        <dbReference type="ChEBI" id="CHEBI:28868"/>
        <dbReference type="ChEBI" id="CHEBI:57643"/>
        <dbReference type="ChEBI" id="CHEBI:57875"/>
        <dbReference type="EC" id="3.1.1.32"/>
    </reaction>
</comment>
<keyword evidence="14 17" id="KW-0998">Cell outer membrane</keyword>
<evidence type="ECO:0000256" key="9">
    <source>
        <dbReference type="ARBA" id="ARBA00022801"/>
    </source>
</evidence>
<dbReference type="GO" id="GO:0016042">
    <property type="term" value="P:lipid catabolic process"/>
    <property type="evidence" value="ECO:0007669"/>
    <property type="project" value="UniProtKB-KW"/>
</dbReference>
<evidence type="ECO:0000256" key="10">
    <source>
        <dbReference type="ARBA" id="ARBA00022837"/>
    </source>
</evidence>
<dbReference type="EC" id="3.1.1.4" evidence="17"/>
<dbReference type="EC" id="3.1.1.32" evidence="17"/>
<keyword evidence="7 16" id="KW-0479">Metal-binding</keyword>
<dbReference type="GO" id="GO:0004623">
    <property type="term" value="F:phospholipase A2 activity"/>
    <property type="evidence" value="ECO:0007669"/>
    <property type="project" value="UniProtKB-EC"/>
</dbReference>
<keyword evidence="12 17" id="KW-0443">Lipid metabolism</keyword>
<evidence type="ECO:0000256" key="12">
    <source>
        <dbReference type="ARBA" id="ARBA00023098"/>
    </source>
</evidence>
<dbReference type="RefSeq" id="WP_113933720.1">
    <property type="nucleotide sequence ID" value="NZ_JACCEU010000007.1"/>
</dbReference>
<keyword evidence="11 17" id="KW-0442">Lipid degradation</keyword>
<evidence type="ECO:0000256" key="11">
    <source>
        <dbReference type="ARBA" id="ARBA00022963"/>
    </source>
</evidence>
<evidence type="ECO:0000256" key="8">
    <source>
        <dbReference type="ARBA" id="ARBA00022729"/>
    </source>
</evidence>
<dbReference type="PANTHER" id="PTHR40457">
    <property type="entry name" value="PHOSPHOLIPASE A1"/>
    <property type="match status" value="1"/>
</dbReference>
<dbReference type="GO" id="GO:0008970">
    <property type="term" value="F:phospholipase A1 activity"/>
    <property type="evidence" value="ECO:0007669"/>
    <property type="project" value="UniProtKB-EC"/>
</dbReference>
<name>A0A366HBJ4_9BURK</name>
<feature type="chain" id="PRO_5019610576" description="Phospholipase A1" evidence="17">
    <location>
        <begin position="26"/>
        <end position="427"/>
    </location>
</feature>
<dbReference type="EMBL" id="QNRQ01000006">
    <property type="protein sequence ID" value="RBP38871.1"/>
    <property type="molecule type" value="Genomic_DNA"/>
</dbReference>
<evidence type="ECO:0000256" key="15">
    <source>
        <dbReference type="PIRSR" id="PIRSR603187-1"/>
    </source>
</evidence>
<dbReference type="PRINTS" id="PR01486">
    <property type="entry name" value="PHPHLIPASEA1"/>
</dbReference>
<keyword evidence="6" id="KW-0812">Transmembrane</keyword>
<feature type="active site" description="Proton acceptor" evidence="15">
    <location>
        <position position="292"/>
    </location>
</feature>
<evidence type="ECO:0000256" key="17">
    <source>
        <dbReference type="RuleBase" id="RU366027"/>
    </source>
</evidence>
<dbReference type="Proteomes" id="UP000253628">
    <property type="component" value="Unassembled WGS sequence"/>
</dbReference>
<dbReference type="GO" id="GO:0009279">
    <property type="term" value="C:cell outer membrane"/>
    <property type="evidence" value="ECO:0007669"/>
    <property type="project" value="UniProtKB-SubCell"/>
</dbReference>
<dbReference type="GO" id="GO:0046872">
    <property type="term" value="F:metal ion binding"/>
    <property type="evidence" value="ECO:0007669"/>
    <property type="project" value="UniProtKB-KW"/>
</dbReference>
<dbReference type="Pfam" id="PF02253">
    <property type="entry name" value="PLA1"/>
    <property type="match status" value="1"/>
</dbReference>
<dbReference type="OrthoDB" id="188433at2"/>
<evidence type="ECO:0000256" key="1">
    <source>
        <dbReference type="ARBA" id="ARBA00000111"/>
    </source>
</evidence>
<accession>A0A366HBJ4</accession>
<evidence type="ECO:0000256" key="4">
    <source>
        <dbReference type="ARBA" id="ARBA00011702"/>
    </source>
</evidence>
<evidence type="ECO:0000256" key="3">
    <source>
        <dbReference type="ARBA" id="ARBA00010525"/>
    </source>
</evidence>
<protein>
    <recommendedName>
        <fullName evidence="17">Phospholipase A1</fullName>
        <ecNumber evidence="17">3.1.1.32</ecNumber>
        <ecNumber evidence="17">3.1.1.4</ecNumber>
    </recommendedName>
    <alternativeName>
        <fullName evidence="17">Phosphatidylcholine 1-acylhydrolase</fullName>
    </alternativeName>
</protein>
<dbReference type="InterPro" id="IPR036541">
    <property type="entry name" value="PLipase_A1_sf"/>
</dbReference>
<keyword evidence="9 17" id="KW-0378">Hydrolase</keyword>
<evidence type="ECO:0000256" key="13">
    <source>
        <dbReference type="ARBA" id="ARBA00023136"/>
    </source>
</evidence>
<comment type="subunit">
    <text evidence="4 17">Homodimer; dimerization is reversible, and the dimeric form is the active one.</text>
</comment>
<evidence type="ECO:0000256" key="5">
    <source>
        <dbReference type="ARBA" id="ARBA00022452"/>
    </source>
</evidence>
<comment type="similarity">
    <text evidence="3 17">Belongs to the phospholipase A1 family.</text>
</comment>
<evidence type="ECO:0000313" key="19">
    <source>
        <dbReference type="Proteomes" id="UP000253628"/>
    </source>
</evidence>
<reference evidence="18 19" key="1">
    <citation type="submission" date="2018-06" db="EMBL/GenBank/DDBJ databases">
        <title>Genomic Encyclopedia of Type Strains, Phase IV (KMG-IV): sequencing the most valuable type-strain genomes for metagenomic binning, comparative biology and taxonomic classification.</title>
        <authorList>
            <person name="Goeker M."/>
        </authorList>
    </citation>
    <scope>NUCLEOTIDE SEQUENCE [LARGE SCALE GENOMIC DNA]</scope>
    <source>
        <strain evidence="18 19">DSM 25520</strain>
    </source>
</reference>
<dbReference type="Gene3D" id="2.40.230.10">
    <property type="entry name" value="Phospholipase A1"/>
    <property type="match status" value="1"/>
</dbReference>
<evidence type="ECO:0000256" key="14">
    <source>
        <dbReference type="ARBA" id="ARBA00023237"/>
    </source>
</evidence>
<comment type="caution">
    <text evidence="18">The sequence shown here is derived from an EMBL/GenBank/DDBJ whole genome shotgun (WGS) entry which is preliminary data.</text>
</comment>
<keyword evidence="5" id="KW-1134">Transmembrane beta strand</keyword>
<evidence type="ECO:0000256" key="7">
    <source>
        <dbReference type="ARBA" id="ARBA00022723"/>
    </source>
</evidence>
<evidence type="ECO:0000256" key="16">
    <source>
        <dbReference type="PIRSR" id="PIRSR603187-2"/>
    </source>
</evidence>
<dbReference type="AlphaFoldDB" id="A0A366HBJ4"/>
<feature type="signal peptide" evidence="17">
    <location>
        <begin position="1"/>
        <end position="25"/>
    </location>
</feature>
<dbReference type="PANTHER" id="PTHR40457:SF1">
    <property type="entry name" value="PHOSPHOLIPASE A1"/>
    <property type="match status" value="1"/>
</dbReference>
<keyword evidence="8 17" id="KW-0732">Signal</keyword>
<feature type="binding site" description="in dimeric form" evidence="16">
    <location>
        <position position="302"/>
    </location>
    <ligand>
        <name>Ca(2+)</name>
        <dbReference type="ChEBI" id="CHEBI:29108"/>
        <label>1</label>
    </ligand>
</feature>
<proteinExistence type="inferred from homology"/>
<comment type="function">
    <text evidence="17">Hydrolysis of phosphatidylcholine with phospholipase A2 (EC 3.1.1.4) and phospholipase A1 (EC 3.1.1.32) activities.</text>
</comment>